<evidence type="ECO:0000313" key="4">
    <source>
        <dbReference type="WBParaSite" id="ACOC_0000067801-mRNA-1"/>
    </source>
</evidence>
<feature type="compositionally biased region" description="Low complexity" evidence="1">
    <location>
        <begin position="537"/>
        <end position="550"/>
    </location>
</feature>
<protein>
    <submittedName>
        <fullName evidence="4">Fibronectin type-III domain-containing protein</fullName>
    </submittedName>
</protein>
<dbReference type="STRING" id="334426.A0A0R3PAQ9"/>
<reference evidence="4" key="1">
    <citation type="submission" date="2017-02" db="UniProtKB">
        <authorList>
            <consortium name="WormBaseParasite"/>
        </authorList>
    </citation>
    <scope>IDENTIFICATION</scope>
</reference>
<dbReference type="WBParaSite" id="ACOC_0000067801-mRNA-1">
    <property type="protein sequence ID" value="ACOC_0000067801-mRNA-1"/>
    <property type="gene ID" value="ACOC_0000067801"/>
</dbReference>
<dbReference type="EMBL" id="UYYA01000077">
    <property type="protein sequence ID" value="VDM52264.1"/>
    <property type="molecule type" value="Genomic_DNA"/>
</dbReference>
<feature type="region of interest" description="Disordered" evidence="1">
    <location>
        <begin position="520"/>
        <end position="550"/>
    </location>
</feature>
<name>A0A0R3PAQ9_ANGCS</name>
<feature type="compositionally biased region" description="Polar residues" evidence="1">
    <location>
        <begin position="227"/>
        <end position="236"/>
    </location>
</feature>
<sequence>MNEQDESESSSNGVVRISGVSGVSDTKADEEELYRLKIVALQECYNSVQLQTFRLRERIYNVRKQCRRLEGMKRAALNLLRYHTGTYDIPPLEIVDEDPVPSFLESLQKQQLVTPEAPRKKSKRGDMPKSSIRCLNRDTSINNDDIPRKGRNSVHVDFGNFDDRRLKINEGNNDLEEFDGEDNRLNVPAIQLSADSQMTNMGDEEQGVKAVTSFNNTELNRSHDSVFDQNRNTNHPVVNDDGEKSSQQISYHDMETSLYNGVLEYGGNVQQVQGVSFGADLVNNPFNTSSDSVQPLNYDTPTSMVESNIYFASDSQLLVSCGSVHEVVENAAIYTNAVNCQNSFVSVKTKYSENTNPLNLFDYAAVLNALQAMNDTTSTGPESNYPANPDTPLSYRVDVVTTQPEIASANESVSSELGPVKCENVEQPKTETPLPITKQPEGVQVRAEKQEMQKSTNNDNLSNHSPPNFIPYRMITVENPKPVEIIMVDPSGGEVPPSKQLPARRRRKYKYVVESVLDNVPYTFRQAESDDDESNDKNSSTNTKTTPNLN</sequence>
<accession>A0A0R3PAQ9</accession>
<dbReference type="OrthoDB" id="5813957at2759"/>
<gene>
    <name evidence="2" type="ORF">ACOC_LOCUS679</name>
</gene>
<dbReference type="Proteomes" id="UP000267027">
    <property type="component" value="Unassembled WGS sequence"/>
</dbReference>
<feature type="region of interest" description="Disordered" evidence="1">
    <location>
        <begin position="109"/>
        <end position="132"/>
    </location>
</feature>
<evidence type="ECO:0000313" key="3">
    <source>
        <dbReference type="Proteomes" id="UP000267027"/>
    </source>
</evidence>
<dbReference type="OMA" id="YQVKKQC"/>
<evidence type="ECO:0000313" key="2">
    <source>
        <dbReference type="EMBL" id="VDM52264.1"/>
    </source>
</evidence>
<proteinExistence type="predicted"/>
<reference evidence="2 3" key="2">
    <citation type="submission" date="2018-11" db="EMBL/GenBank/DDBJ databases">
        <authorList>
            <consortium name="Pathogen Informatics"/>
        </authorList>
    </citation>
    <scope>NUCLEOTIDE SEQUENCE [LARGE SCALE GENOMIC DNA]</scope>
    <source>
        <strain evidence="2 3">Costa Rica</strain>
    </source>
</reference>
<evidence type="ECO:0000256" key="1">
    <source>
        <dbReference type="SAM" id="MobiDB-lite"/>
    </source>
</evidence>
<feature type="region of interest" description="Disordered" evidence="1">
    <location>
        <begin position="226"/>
        <end position="245"/>
    </location>
</feature>
<keyword evidence="3" id="KW-1185">Reference proteome</keyword>
<organism evidence="4">
    <name type="scientific">Angiostrongylus costaricensis</name>
    <name type="common">Nematode worm</name>
    <dbReference type="NCBI Taxonomy" id="334426"/>
    <lineage>
        <taxon>Eukaryota</taxon>
        <taxon>Metazoa</taxon>
        <taxon>Ecdysozoa</taxon>
        <taxon>Nematoda</taxon>
        <taxon>Chromadorea</taxon>
        <taxon>Rhabditida</taxon>
        <taxon>Rhabditina</taxon>
        <taxon>Rhabditomorpha</taxon>
        <taxon>Strongyloidea</taxon>
        <taxon>Metastrongylidae</taxon>
        <taxon>Angiostrongylus</taxon>
    </lineage>
</organism>
<dbReference type="AlphaFoldDB" id="A0A0R3PAQ9"/>